<dbReference type="EMBL" id="JAAGMD010000675">
    <property type="protein sequence ID" value="NEA89081.1"/>
    <property type="molecule type" value="Genomic_DNA"/>
</dbReference>
<feature type="chain" id="PRO_5039456645" description="DUF3558 domain-containing protein" evidence="1">
    <location>
        <begin position="33"/>
        <end position="169"/>
    </location>
</feature>
<dbReference type="RefSeq" id="WP_164337634.1">
    <property type="nucleotide sequence ID" value="NZ_JAAGMD010000675.1"/>
</dbReference>
<gene>
    <name evidence="2" type="ORF">G3I53_24315</name>
</gene>
<protein>
    <recommendedName>
        <fullName evidence="3">DUF3558 domain-containing protein</fullName>
    </recommendedName>
</protein>
<dbReference type="PROSITE" id="PS51257">
    <property type="entry name" value="PROKAR_LIPOPROTEIN"/>
    <property type="match status" value="1"/>
</dbReference>
<reference evidence="2" key="1">
    <citation type="submission" date="2020-01" db="EMBL/GenBank/DDBJ databases">
        <title>Insect and environment-associated Actinomycetes.</title>
        <authorList>
            <person name="Currrie C."/>
            <person name="Chevrette M."/>
            <person name="Carlson C."/>
            <person name="Stubbendieck R."/>
            <person name="Wendt-Pienkowski E."/>
        </authorList>
    </citation>
    <scope>NUCLEOTIDE SEQUENCE</scope>
    <source>
        <strain evidence="2">SID14436</strain>
    </source>
</reference>
<name>A0A6G3R0B7_9ACTN</name>
<sequence>MKSNALRPTFLLVSGLTLLLLAVAGCSNPASYKIPDTICGRDIDPSALEPLLPSGQHFEAVHETDDYESECAISVDKSEVLLIQEFRDQNKSDIRSTRMDNPKPSDVGEEAMTSDNWLISMNSCPRRGKYYFLDVIITANGVTEAKPKELEEFARTYLPEGLKKMGCTS</sequence>
<accession>A0A6G3R0B7</accession>
<evidence type="ECO:0008006" key="3">
    <source>
        <dbReference type="Google" id="ProtNLM"/>
    </source>
</evidence>
<evidence type="ECO:0000313" key="2">
    <source>
        <dbReference type="EMBL" id="NEA89081.1"/>
    </source>
</evidence>
<keyword evidence="1" id="KW-0732">Signal</keyword>
<organism evidence="2">
    <name type="scientific">Streptomyces sp. SID14436</name>
    <dbReference type="NCBI Taxonomy" id="2706070"/>
    <lineage>
        <taxon>Bacteria</taxon>
        <taxon>Bacillati</taxon>
        <taxon>Actinomycetota</taxon>
        <taxon>Actinomycetes</taxon>
        <taxon>Kitasatosporales</taxon>
        <taxon>Streptomycetaceae</taxon>
        <taxon>Streptomyces</taxon>
    </lineage>
</organism>
<proteinExistence type="predicted"/>
<evidence type="ECO:0000256" key="1">
    <source>
        <dbReference type="SAM" id="SignalP"/>
    </source>
</evidence>
<feature type="signal peptide" evidence="1">
    <location>
        <begin position="1"/>
        <end position="32"/>
    </location>
</feature>
<dbReference type="AlphaFoldDB" id="A0A6G3R0B7"/>
<comment type="caution">
    <text evidence="2">The sequence shown here is derived from an EMBL/GenBank/DDBJ whole genome shotgun (WGS) entry which is preliminary data.</text>
</comment>